<organism evidence="1 2">
    <name type="scientific">Tanacetum coccineum</name>
    <dbReference type="NCBI Taxonomy" id="301880"/>
    <lineage>
        <taxon>Eukaryota</taxon>
        <taxon>Viridiplantae</taxon>
        <taxon>Streptophyta</taxon>
        <taxon>Embryophyta</taxon>
        <taxon>Tracheophyta</taxon>
        <taxon>Spermatophyta</taxon>
        <taxon>Magnoliopsida</taxon>
        <taxon>eudicotyledons</taxon>
        <taxon>Gunneridae</taxon>
        <taxon>Pentapetalae</taxon>
        <taxon>asterids</taxon>
        <taxon>campanulids</taxon>
        <taxon>Asterales</taxon>
        <taxon>Asteraceae</taxon>
        <taxon>Asteroideae</taxon>
        <taxon>Anthemideae</taxon>
        <taxon>Anthemidinae</taxon>
        <taxon>Tanacetum</taxon>
    </lineage>
</organism>
<reference evidence="1" key="2">
    <citation type="submission" date="2022-01" db="EMBL/GenBank/DDBJ databases">
        <authorList>
            <person name="Yamashiro T."/>
            <person name="Shiraishi A."/>
            <person name="Satake H."/>
            <person name="Nakayama K."/>
        </authorList>
    </citation>
    <scope>NUCLEOTIDE SEQUENCE</scope>
</reference>
<protein>
    <submittedName>
        <fullName evidence="1">Uncharacterized protein</fullName>
    </submittedName>
</protein>
<reference evidence="1" key="1">
    <citation type="journal article" date="2022" name="Int. J. Mol. Sci.">
        <title>Draft Genome of Tanacetum Coccineum: Genomic Comparison of Closely Related Tanacetum-Family Plants.</title>
        <authorList>
            <person name="Yamashiro T."/>
            <person name="Shiraishi A."/>
            <person name="Nakayama K."/>
            <person name="Satake H."/>
        </authorList>
    </citation>
    <scope>NUCLEOTIDE SEQUENCE</scope>
</reference>
<evidence type="ECO:0000313" key="1">
    <source>
        <dbReference type="EMBL" id="GJS97362.1"/>
    </source>
</evidence>
<keyword evidence="2" id="KW-1185">Reference proteome</keyword>
<dbReference type="Proteomes" id="UP001151760">
    <property type="component" value="Unassembled WGS sequence"/>
</dbReference>
<sequence>MFTMGASHTLEATHVEFFSDEDEPEVDLGNITNSYTVPNTPNTRIHKDHPIENVIGDVKSTVQTRRMTKPTSKQGFLSSVYEQKTHDTLNTYLYACFLSQIEPTSIAKALSNSSWVEAMRKELLQFKLQQDFKDLPSRQSLQGGQGTLWVASSTKSMCKKQTVVATSTTEAEYVAAASCCGQAEQDSGSGLKCQDTILGDVDAQTRFETTSKQSNDPPLSRGYTLRSREDSMKLLELMELCT</sequence>
<accession>A0ABQ5A868</accession>
<dbReference type="EMBL" id="BQNB010011957">
    <property type="protein sequence ID" value="GJS97362.1"/>
    <property type="molecule type" value="Genomic_DNA"/>
</dbReference>
<name>A0ABQ5A868_9ASTR</name>
<gene>
    <name evidence="1" type="ORF">Tco_0804330</name>
</gene>
<evidence type="ECO:0000313" key="2">
    <source>
        <dbReference type="Proteomes" id="UP001151760"/>
    </source>
</evidence>
<comment type="caution">
    <text evidence="1">The sequence shown here is derived from an EMBL/GenBank/DDBJ whole genome shotgun (WGS) entry which is preliminary data.</text>
</comment>
<proteinExistence type="predicted"/>